<evidence type="ECO:0000259" key="8">
    <source>
        <dbReference type="Pfam" id="PF02803"/>
    </source>
</evidence>
<dbReference type="AlphaFoldDB" id="A0A7C2ND01"/>
<dbReference type="PROSITE" id="PS00737">
    <property type="entry name" value="THIOLASE_2"/>
    <property type="match status" value="1"/>
</dbReference>
<dbReference type="InterPro" id="IPR002155">
    <property type="entry name" value="Thiolase"/>
</dbReference>
<feature type="active site" description="Proton acceptor" evidence="4">
    <location>
        <position position="348"/>
    </location>
</feature>
<feature type="domain" description="Thiolase N-terminal" evidence="7">
    <location>
        <begin position="4"/>
        <end position="261"/>
    </location>
</feature>
<organism evidence="9">
    <name type="scientific">Thermoanaerobaculum aquaticum</name>
    <dbReference type="NCBI Taxonomy" id="1312852"/>
    <lineage>
        <taxon>Bacteria</taxon>
        <taxon>Pseudomonadati</taxon>
        <taxon>Acidobacteriota</taxon>
        <taxon>Thermoanaerobaculia</taxon>
        <taxon>Thermoanaerobaculales</taxon>
        <taxon>Thermoanaerobaculaceae</taxon>
        <taxon>Thermoanaerobaculum</taxon>
    </lineage>
</organism>
<proteinExistence type="inferred from homology"/>
<gene>
    <name evidence="9" type="ORF">ENQ31_00460</name>
</gene>
<keyword evidence="2 6" id="KW-0808">Transferase</keyword>
<dbReference type="SUPFAM" id="SSF53901">
    <property type="entry name" value="Thiolase-like"/>
    <property type="match status" value="2"/>
</dbReference>
<dbReference type="InterPro" id="IPR020610">
    <property type="entry name" value="Thiolase_AS"/>
</dbReference>
<comment type="similarity">
    <text evidence="1 6">Belongs to the thiolase-like superfamily. Thiolase family.</text>
</comment>
<dbReference type="PANTHER" id="PTHR18919">
    <property type="entry name" value="ACETYL-COA C-ACYLTRANSFERASE"/>
    <property type="match status" value="1"/>
</dbReference>
<reference evidence="9" key="1">
    <citation type="journal article" date="2020" name="mSystems">
        <title>Genome- and Community-Level Interaction Insights into Carbon Utilization and Element Cycling Functions of Hydrothermarchaeota in Hydrothermal Sediment.</title>
        <authorList>
            <person name="Zhou Z."/>
            <person name="Liu Y."/>
            <person name="Xu W."/>
            <person name="Pan J."/>
            <person name="Luo Z.H."/>
            <person name="Li M."/>
        </authorList>
    </citation>
    <scope>NUCLEOTIDE SEQUENCE [LARGE SCALE GENOMIC DNA]</scope>
    <source>
        <strain evidence="9">SpSt-299</strain>
    </source>
</reference>
<evidence type="ECO:0000256" key="5">
    <source>
        <dbReference type="PIRSR" id="PIRSR000429-2"/>
    </source>
</evidence>
<feature type="binding site" evidence="5">
    <location>
        <begin position="222"/>
        <end position="224"/>
    </location>
    <ligand>
        <name>CoA</name>
        <dbReference type="ChEBI" id="CHEBI:57287"/>
    </ligand>
</feature>
<protein>
    <submittedName>
        <fullName evidence="9">Thiolase family protein</fullName>
    </submittedName>
</protein>
<name>A0A7C2ND01_9BACT</name>
<evidence type="ECO:0000256" key="4">
    <source>
        <dbReference type="PIRSR" id="PIRSR000429-1"/>
    </source>
</evidence>
<dbReference type="Pfam" id="PF00108">
    <property type="entry name" value="Thiolase_N"/>
    <property type="match status" value="1"/>
</dbReference>
<dbReference type="CDD" id="cd00751">
    <property type="entry name" value="thiolase"/>
    <property type="match status" value="1"/>
</dbReference>
<evidence type="ECO:0000256" key="3">
    <source>
        <dbReference type="ARBA" id="ARBA00023315"/>
    </source>
</evidence>
<accession>A0A7C2ND01</accession>
<feature type="active site" description="Acyl-thioester intermediate" evidence="4">
    <location>
        <position position="88"/>
    </location>
</feature>
<evidence type="ECO:0000259" key="7">
    <source>
        <dbReference type="Pfam" id="PF00108"/>
    </source>
</evidence>
<evidence type="ECO:0000313" key="9">
    <source>
        <dbReference type="EMBL" id="HET46628.1"/>
    </source>
</evidence>
<feature type="active site" description="Proton acceptor" evidence="4">
    <location>
        <position position="378"/>
    </location>
</feature>
<sequence length="393" mass="41689">MEPVYIVSAVRTPIGSFLGQLSALPAPRLGALAISEAVQRAGIEPQLVDQVIMGNVLQAGVGQAPARQAMRFAGLPDSVPAVTLHKVCGSGMRAVMMAANDLRAGDGAIMVAGGMESMSNAPYLLPGGRKGYRLGHGQVLDHMVFDGLWDPYGDKHMGNCAELCAREYGFSREEQDAFARASYERAIRATEQGDFAEEIVPVEVSAGKGQTTVVSRDEEPFRADLSKMPSLKPAFEQGGTVTAANASKINDGAAALVLATETAVKAHNLKPLARVVAHASFAQHPEWFTTAPVGAIRKVLERAHLRLEDIDLFEVNEAFAVVAMATMRELAIPHEKLNVNGGAVALGHPIGASGARILTTLLYALRRRHVRWGLAAICIGGGEATAMIIENLA</sequence>
<feature type="binding site" evidence="5">
    <location>
        <position position="227"/>
    </location>
    <ligand>
        <name>CoA</name>
        <dbReference type="ChEBI" id="CHEBI:57287"/>
    </ligand>
</feature>
<feature type="domain" description="Thiolase C-terminal" evidence="8">
    <location>
        <begin position="269"/>
        <end position="390"/>
    </location>
</feature>
<dbReference type="PROSITE" id="PS00099">
    <property type="entry name" value="THIOLASE_3"/>
    <property type="match status" value="1"/>
</dbReference>
<dbReference type="InterPro" id="IPR020613">
    <property type="entry name" value="Thiolase_CS"/>
</dbReference>
<dbReference type="Gene3D" id="3.40.47.10">
    <property type="match status" value="2"/>
</dbReference>
<dbReference type="PIRSF" id="PIRSF000429">
    <property type="entry name" value="Ac-CoA_Ac_transf"/>
    <property type="match status" value="1"/>
</dbReference>
<dbReference type="InterPro" id="IPR020616">
    <property type="entry name" value="Thiolase_N"/>
</dbReference>
<dbReference type="GO" id="GO:0003988">
    <property type="term" value="F:acetyl-CoA C-acyltransferase activity"/>
    <property type="evidence" value="ECO:0007669"/>
    <property type="project" value="UniProtKB-ARBA"/>
</dbReference>
<evidence type="ECO:0000256" key="1">
    <source>
        <dbReference type="ARBA" id="ARBA00010982"/>
    </source>
</evidence>
<feature type="binding site" evidence="5">
    <location>
        <position position="183"/>
    </location>
    <ligand>
        <name>CoA</name>
        <dbReference type="ChEBI" id="CHEBI:57287"/>
    </ligand>
</feature>
<feature type="binding site" evidence="5">
    <location>
        <position position="247"/>
    </location>
    <ligand>
        <name>CoA</name>
        <dbReference type="ChEBI" id="CHEBI:57287"/>
    </ligand>
</feature>
<dbReference type="EMBL" id="DSMR01000030">
    <property type="protein sequence ID" value="HET46628.1"/>
    <property type="molecule type" value="Genomic_DNA"/>
</dbReference>
<dbReference type="FunFam" id="3.40.47.10:FF:000007">
    <property type="entry name" value="acetyl-CoA acetyltransferase, mitochondrial"/>
    <property type="match status" value="1"/>
</dbReference>
<comment type="caution">
    <text evidence="9">The sequence shown here is derived from an EMBL/GenBank/DDBJ whole genome shotgun (WGS) entry which is preliminary data.</text>
</comment>
<keyword evidence="3 6" id="KW-0012">Acyltransferase</keyword>
<dbReference type="InterPro" id="IPR020617">
    <property type="entry name" value="Thiolase_C"/>
</dbReference>
<dbReference type="NCBIfam" id="TIGR01930">
    <property type="entry name" value="AcCoA-C-Actrans"/>
    <property type="match status" value="1"/>
</dbReference>
<dbReference type="PANTHER" id="PTHR18919:SF138">
    <property type="entry name" value="ACETYL-COA C-ACETYLTRANSFERASE"/>
    <property type="match status" value="1"/>
</dbReference>
<evidence type="ECO:0000256" key="6">
    <source>
        <dbReference type="RuleBase" id="RU003557"/>
    </source>
</evidence>
<dbReference type="Pfam" id="PF02803">
    <property type="entry name" value="Thiolase_C"/>
    <property type="match status" value="1"/>
</dbReference>
<evidence type="ECO:0000256" key="2">
    <source>
        <dbReference type="ARBA" id="ARBA00022679"/>
    </source>
</evidence>
<dbReference type="InterPro" id="IPR016039">
    <property type="entry name" value="Thiolase-like"/>
</dbReference>